<feature type="transmembrane region" description="Helical" evidence="1">
    <location>
        <begin position="80"/>
        <end position="99"/>
    </location>
</feature>
<proteinExistence type="predicted"/>
<accession>A0ABR0A5Y7</accession>
<evidence type="ECO:0008006" key="4">
    <source>
        <dbReference type="Google" id="ProtNLM"/>
    </source>
</evidence>
<keyword evidence="1" id="KW-0812">Transmembrane</keyword>
<gene>
    <name evidence="2" type="ORF">OUZ56_002389</name>
</gene>
<dbReference type="Proteomes" id="UP001234178">
    <property type="component" value="Unassembled WGS sequence"/>
</dbReference>
<organism evidence="2 3">
    <name type="scientific">Daphnia magna</name>
    <dbReference type="NCBI Taxonomy" id="35525"/>
    <lineage>
        <taxon>Eukaryota</taxon>
        <taxon>Metazoa</taxon>
        <taxon>Ecdysozoa</taxon>
        <taxon>Arthropoda</taxon>
        <taxon>Crustacea</taxon>
        <taxon>Branchiopoda</taxon>
        <taxon>Diplostraca</taxon>
        <taxon>Cladocera</taxon>
        <taxon>Anomopoda</taxon>
        <taxon>Daphniidae</taxon>
        <taxon>Daphnia</taxon>
    </lineage>
</organism>
<keyword evidence="1" id="KW-1133">Transmembrane helix</keyword>
<feature type="transmembrane region" description="Helical" evidence="1">
    <location>
        <begin position="20"/>
        <end position="42"/>
    </location>
</feature>
<evidence type="ECO:0000256" key="1">
    <source>
        <dbReference type="SAM" id="Phobius"/>
    </source>
</evidence>
<keyword evidence="1" id="KW-0472">Membrane</keyword>
<sequence length="317" mass="35688">MPTWNKVHLHCSTMKIKLILLFFSPLLSQLTWIGFNTFSIFWTANFHPPSVQHCGFDNFGSFAASGPHASTFSLSSCRCLRFHLIAVFVDVFTFISVSSSSWPSLPSSPSRRRRLGRLRLHLRLVVLAVFAFISVSSSWPSLPSSPSRLVVLAVFAFISVSSSSSWPSVFALISVSSSSWPFLLSLSTPSPRRRFRLRPSRREFSVDRRFVNPLAATPFASHFFCSFRDRPQWPSPQGALGNAPLGTSLCRCGGGFLRVCIPCNGFRHRVSPDLSSDKSHLVRDPYDAMRSYCSLSNLRVAWPGSQRWWNCWEEEGQ</sequence>
<feature type="transmembrane region" description="Helical" evidence="1">
    <location>
        <begin position="120"/>
        <end position="139"/>
    </location>
</feature>
<comment type="caution">
    <text evidence="2">The sequence shown here is derived from an EMBL/GenBank/DDBJ whole genome shotgun (WGS) entry which is preliminary data.</text>
</comment>
<feature type="transmembrane region" description="Helical" evidence="1">
    <location>
        <begin position="169"/>
        <end position="188"/>
    </location>
</feature>
<name>A0ABR0A5Y7_9CRUS</name>
<evidence type="ECO:0000313" key="2">
    <source>
        <dbReference type="EMBL" id="KAK4020408.1"/>
    </source>
</evidence>
<evidence type="ECO:0000313" key="3">
    <source>
        <dbReference type="Proteomes" id="UP001234178"/>
    </source>
</evidence>
<reference evidence="2 3" key="1">
    <citation type="journal article" date="2023" name="Nucleic Acids Res.">
        <title>The hologenome of Daphnia magna reveals possible DNA methylation and microbiome-mediated evolution of the host genome.</title>
        <authorList>
            <person name="Chaturvedi A."/>
            <person name="Li X."/>
            <person name="Dhandapani V."/>
            <person name="Marshall H."/>
            <person name="Kissane S."/>
            <person name="Cuenca-Cambronero M."/>
            <person name="Asole G."/>
            <person name="Calvet F."/>
            <person name="Ruiz-Romero M."/>
            <person name="Marangio P."/>
            <person name="Guigo R."/>
            <person name="Rago D."/>
            <person name="Mirbahai L."/>
            <person name="Eastwood N."/>
            <person name="Colbourne J.K."/>
            <person name="Zhou J."/>
            <person name="Mallon E."/>
            <person name="Orsini L."/>
        </authorList>
    </citation>
    <scope>NUCLEOTIDE SEQUENCE [LARGE SCALE GENOMIC DNA]</scope>
    <source>
        <strain evidence="2">LRV0_1</strain>
    </source>
</reference>
<dbReference type="EMBL" id="JAOYFB010000036">
    <property type="protein sequence ID" value="KAK4020408.1"/>
    <property type="molecule type" value="Genomic_DNA"/>
</dbReference>
<protein>
    <recommendedName>
        <fullName evidence="4">Transmembrane protein</fullName>
    </recommendedName>
</protein>
<keyword evidence="3" id="KW-1185">Reference proteome</keyword>